<dbReference type="HOGENOM" id="CLU_3155211_0_0_4"/>
<comment type="caution">
    <text evidence="1">The sequence shown here is derived from an EMBL/GenBank/DDBJ whole genome shotgun (WGS) entry which is preliminary data.</text>
</comment>
<sequence>MAALSDGLSDEICARACHVHAFFCYPCAVLRKAEFNIRLLRFAPAIII</sequence>
<evidence type="ECO:0000313" key="1">
    <source>
        <dbReference type="EMBL" id="EGF11987.1"/>
    </source>
</evidence>
<keyword evidence="2" id="KW-1185">Reference proteome</keyword>
<name>F2B9A3_9NEIS</name>
<dbReference type="AlphaFoldDB" id="F2B9A3"/>
<reference evidence="1 2" key="1">
    <citation type="submission" date="2011-02" db="EMBL/GenBank/DDBJ databases">
        <authorList>
            <person name="Muzny D."/>
            <person name="Qin X."/>
            <person name="Deng J."/>
            <person name="Jiang H."/>
            <person name="Liu Y."/>
            <person name="Qu J."/>
            <person name="Song X.-Z."/>
            <person name="Zhang L."/>
            <person name="Thornton R."/>
            <person name="Coyle M."/>
            <person name="Francisco L."/>
            <person name="Jackson L."/>
            <person name="Javaid M."/>
            <person name="Korchina V."/>
            <person name="Kovar C."/>
            <person name="Mata R."/>
            <person name="Mathew T."/>
            <person name="Ngo R."/>
            <person name="Nguyen L."/>
            <person name="Nguyen N."/>
            <person name="Okwuonu G."/>
            <person name="Ongeri F."/>
            <person name="Pham C."/>
            <person name="Simmons D."/>
            <person name="Wilczek-Boney K."/>
            <person name="Hale W."/>
            <person name="Jakkamsetti A."/>
            <person name="Pham P."/>
            <person name="Ruth R."/>
            <person name="San Lucas F."/>
            <person name="Warren J."/>
            <person name="Zhang J."/>
            <person name="Zhao Z."/>
            <person name="Zhou C."/>
            <person name="Zhu D."/>
            <person name="Lee S."/>
            <person name="Bess C."/>
            <person name="Blankenburg K."/>
            <person name="Forbes L."/>
            <person name="Fu Q."/>
            <person name="Gubbala S."/>
            <person name="Hirani K."/>
            <person name="Jayaseelan J.C."/>
            <person name="Lara F."/>
            <person name="Munidasa M."/>
            <person name="Palculict T."/>
            <person name="Patil S."/>
            <person name="Pu L.-L."/>
            <person name="Saada N."/>
            <person name="Tang L."/>
            <person name="Weissenberger G."/>
            <person name="Zhu Y."/>
            <person name="Hemphill L."/>
            <person name="Shang Y."/>
            <person name="Youmans B."/>
            <person name="Ayvaz T."/>
            <person name="Ross M."/>
            <person name="Santibanez J."/>
            <person name="Aqrawi P."/>
            <person name="Gross S."/>
            <person name="Joshi V."/>
            <person name="Fowler G."/>
            <person name="Nazareth L."/>
            <person name="Reid J."/>
            <person name="Worley K."/>
            <person name="Petrosino J."/>
            <person name="Highlander S."/>
            <person name="Gibbs R."/>
        </authorList>
    </citation>
    <scope>NUCLEOTIDE SEQUENCE [LARGE SCALE GENOMIC DNA]</scope>
    <source>
        <strain evidence="1 2">ATCC BAA-1200</strain>
    </source>
</reference>
<dbReference type="Proteomes" id="UP000004105">
    <property type="component" value="Unassembled WGS sequence"/>
</dbReference>
<evidence type="ECO:0000313" key="2">
    <source>
        <dbReference type="Proteomes" id="UP000004105"/>
    </source>
</evidence>
<protein>
    <submittedName>
        <fullName evidence="1">Uncharacterized protein</fullName>
    </submittedName>
</protein>
<gene>
    <name evidence="1" type="ORF">HMPREF9123_0306</name>
</gene>
<proteinExistence type="predicted"/>
<dbReference type="EMBL" id="AFAY01000005">
    <property type="protein sequence ID" value="EGF11987.1"/>
    <property type="molecule type" value="Genomic_DNA"/>
</dbReference>
<organism evidence="1 2">
    <name type="scientific">Neisseria bacilliformis ATCC BAA-1200</name>
    <dbReference type="NCBI Taxonomy" id="888742"/>
    <lineage>
        <taxon>Bacteria</taxon>
        <taxon>Pseudomonadati</taxon>
        <taxon>Pseudomonadota</taxon>
        <taxon>Betaproteobacteria</taxon>
        <taxon>Neisseriales</taxon>
        <taxon>Neisseriaceae</taxon>
        <taxon>Neisseria</taxon>
    </lineage>
</organism>
<accession>F2B9A3</accession>